<evidence type="ECO:0000313" key="2">
    <source>
        <dbReference type="Proteomes" id="UP000887159"/>
    </source>
</evidence>
<gene>
    <name evidence="1" type="ORF">TNCV_419821</name>
</gene>
<organism evidence="1 2">
    <name type="scientific">Trichonephila clavipes</name>
    <name type="common">Golden silk orbweaver</name>
    <name type="synonym">Nephila clavipes</name>
    <dbReference type="NCBI Taxonomy" id="2585209"/>
    <lineage>
        <taxon>Eukaryota</taxon>
        <taxon>Metazoa</taxon>
        <taxon>Ecdysozoa</taxon>
        <taxon>Arthropoda</taxon>
        <taxon>Chelicerata</taxon>
        <taxon>Arachnida</taxon>
        <taxon>Araneae</taxon>
        <taxon>Araneomorphae</taxon>
        <taxon>Entelegynae</taxon>
        <taxon>Araneoidea</taxon>
        <taxon>Nephilidae</taxon>
        <taxon>Trichonephila</taxon>
    </lineage>
</organism>
<accession>A0A8X6RZM1</accession>
<protein>
    <submittedName>
        <fullName evidence="1">Uncharacterized protein</fullName>
    </submittedName>
</protein>
<comment type="caution">
    <text evidence="1">The sequence shown here is derived from an EMBL/GenBank/DDBJ whole genome shotgun (WGS) entry which is preliminary data.</text>
</comment>
<reference evidence="1" key="1">
    <citation type="submission" date="2020-08" db="EMBL/GenBank/DDBJ databases">
        <title>Multicomponent nature underlies the extraordinary mechanical properties of spider dragline silk.</title>
        <authorList>
            <person name="Kono N."/>
            <person name="Nakamura H."/>
            <person name="Mori M."/>
            <person name="Yoshida Y."/>
            <person name="Ohtoshi R."/>
            <person name="Malay A.D."/>
            <person name="Moran D.A.P."/>
            <person name="Tomita M."/>
            <person name="Numata K."/>
            <person name="Arakawa K."/>
        </authorList>
    </citation>
    <scope>NUCLEOTIDE SEQUENCE</scope>
</reference>
<sequence>MCLLQRHSGDCGHSKRCLPKPSSLHYYNGRFCRHRRAESAGPWFYPYDSTERIHGGLMEAWRAEASLWMTTRTAMSLQEALRLM</sequence>
<dbReference type="EMBL" id="BMAU01021245">
    <property type="protein sequence ID" value="GFY04727.1"/>
    <property type="molecule type" value="Genomic_DNA"/>
</dbReference>
<dbReference type="AlphaFoldDB" id="A0A8X6RZM1"/>
<keyword evidence="2" id="KW-1185">Reference proteome</keyword>
<name>A0A8X6RZM1_TRICX</name>
<dbReference type="Proteomes" id="UP000887159">
    <property type="component" value="Unassembled WGS sequence"/>
</dbReference>
<proteinExistence type="predicted"/>
<evidence type="ECO:0000313" key="1">
    <source>
        <dbReference type="EMBL" id="GFY04727.1"/>
    </source>
</evidence>